<keyword evidence="7" id="KW-1185">Reference proteome</keyword>
<dbReference type="CDD" id="cd00037">
    <property type="entry name" value="CLECT"/>
    <property type="match status" value="2"/>
</dbReference>
<protein>
    <recommendedName>
        <fullName evidence="8">CUB domain-containing protein</fullName>
    </recommendedName>
</protein>
<dbReference type="InterPro" id="IPR035914">
    <property type="entry name" value="Sperma_CUB_dom_sf"/>
</dbReference>
<dbReference type="Gene3D" id="2.60.120.290">
    <property type="entry name" value="Spermadhesin, CUB domain"/>
    <property type="match status" value="1"/>
</dbReference>
<evidence type="ECO:0000256" key="3">
    <source>
        <dbReference type="SAM" id="SignalP"/>
    </source>
</evidence>
<feature type="domain" description="C-type lectin" evidence="5">
    <location>
        <begin position="29"/>
        <end position="134"/>
    </location>
</feature>
<evidence type="ECO:0000259" key="5">
    <source>
        <dbReference type="PROSITE" id="PS50041"/>
    </source>
</evidence>
<dbReference type="SMART" id="SM00042">
    <property type="entry name" value="CUB"/>
    <property type="match status" value="1"/>
</dbReference>
<dbReference type="Proteomes" id="UP001152747">
    <property type="component" value="Unassembled WGS sequence"/>
</dbReference>
<dbReference type="SMART" id="SM00034">
    <property type="entry name" value="CLECT"/>
    <property type="match status" value="2"/>
</dbReference>
<feature type="domain" description="C-type lectin" evidence="5">
    <location>
        <begin position="160"/>
        <end position="281"/>
    </location>
</feature>
<dbReference type="InterPro" id="IPR016186">
    <property type="entry name" value="C-type_lectin-like/link_sf"/>
</dbReference>
<keyword evidence="3" id="KW-0732">Signal</keyword>
<proteinExistence type="predicted"/>
<dbReference type="PROSITE" id="PS01180">
    <property type="entry name" value="CUB"/>
    <property type="match status" value="1"/>
</dbReference>
<comment type="caution">
    <text evidence="2">Lacks conserved residue(s) required for the propagation of feature annotation.</text>
</comment>
<name>A0A9P1IVE5_9PELO</name>
<evidence type="ECO:0000313" key="7">
    <source>
        <dbReference type="Proteomes" id="UP001152747"/>
    </source>
</evidence>
<organism evidence="6 7">
    <name type="scientific">Caenorhabditis angaria</name>
    <dbReference type="NCBI Taxonomy" id="860376"/>
    <lineage>
        <taxon>Eukaryota</taxon>
        <taxon>Metazoa</taxon>
        <taxon>Ecdysozoa</taxon>
        <taxon>Nematoda</taxon>
        <taxon>Chromadorea</taxon>
        <taxon>Rhabditida</taxon>
        <taxon>Rhabditina</taxon>
        <taxon>Rhabditomorpha</taxon>
        <taxon>Rhabditoidea</taxon>
        <taxon>Rhabditidae</taxon>
        <taxon>Peloderinae</taxon>
        <taxon>Caenorhabditis</taxon>
    </lineage>
</organism>
<dbReference type="InterPro" id="IPR000859">
    <property type="entry name" value="CUB_dom"/>
</dbReference>
<dbReference type="CDD" id="cd00041">
    <property type="entry name" value="CUB"/>
    <property type="match status" value="1"/>
</dbReference>
<comment type="caution">
    <text evidence="6">The sequence shown here is derived from an EMBL/GenBank/DDBJ whole genome shotgun (WGS) entry which is preliminary data.</text>
</comment>
<dbReference type="SUPFAM" id="SSF49854">
    <property type="entry name" value="Spermadhesin, CUB domain"/>
    <property type="match status" value="2"/>
</dbReference>
<evidence type="ECO:0000256" key="2">
    <source>
        <dbReference type="PROSITE-ProRule" id="PRU00059"/>
    </source>
</evidence>
<accession>A0A9P1IVE5</accession>
<dbReference type="Pfam" id="PF00431">
    <property type="entry name" value="CUB"/>
    <property type="match status" value="1"/>
</dbReference>
<feature type="signal peptide" evidence="3">
    <location>
        <begin position="1"/>
        <end position="19"/>
    </location>
</feature>
<evidence type="ECO:0000313" key="6">
    <source>
        <dbReference type="EMBL" id="CAI5450103.1"/>
    </source>
</evidence>
<dbReference type="InterPro" id="IPR001304">
    <property type="entry name" value="C-type_lectin-like"/>
</dbReference>
<dbReference type="SUPFAM" id="SSF56436">
    <property type="entry name" value="C-type lectin-like"/>
    <property type="match status" value="2"/>
</dbReference>
<sequence>MCKISIFLVQTFLFFVTNAIVCRDGFTLVNNKCLMLFPINEGGKSSSQLKCNSLGGNLVSIHTAIDNTAIAKLANAQGISQPIWIGLQCVGSNDPSYCIWEDQQTTARYNNFQAGNPQRSLGINVGMIPSTGKWVTIDDSDRNMSAVCETDMIGECTHKFGEYCYSIIAGTQMEHYSALNVCEQQICGSSLASIHSADENSFIFGLFIDQRLIATISEIHIGALLSQNGTNYWSDGTIWDFQNFDNSSGRVYGMSKYDGKWRSGDTYRSTVCKWKASTNCRKNCTGPIYREETGQILSPNFYGVSYNFYRTIPPCYYILHVPNGLAVIWFIHLSLDSSSSIELYSGIETEKPFAVITKDNQLESVPLTSSSDVIKFVFNQCQNNCDMNGYYYWLAEFGTNYGASCGNWYNTTGVITSQNYPETYPNNYNCTYYFQAPTTFVDIKFNHFETEQNHDFVKIFDQESGELLMSLSGTKNGFGYTATGPMRIEFTTDGSNTFSGWSAIFRYYLWE</sequence>
<dbReference type="EMBL" id="CANHGI010000005">
    <property type="protein sequence ID" value="CAI5450103.1"/>
    <property type="molecule type" value="Genomic_DNA"/>
</dbReference>
<dbReference type="OrthoDB" id="5820958at2759"/>
<dbReference type="Pfam" id="PF00059">
    <property type="entry name" value="Lectin_C"/>
    <property type="match status" value="1"/>
</dbReference>
<dbReference type="AlphaFoldDB" id="A0A9P1IVE5"/>
<dbReference type="Gene3D" id="3.10.100.10">
    <property type="entry name" value="Mannose-Binding Protein A, subunit A"/>
    <property type="match status" value="2"/>
</dbReference>
<gene>
    <name evidence="6" type="ORF">CAMP_LOCUS12740</name>
</gene>
<evidence type="ECO:0008006" key="8">
    <source>
        <dbReference type="Google" id="ProtNLM"/>
    </source>
</evidence>
<dbReference type="InterPro" id="IPR016187">
    <property type="entry name" value="CTDL_fold"/>
</dbReference>
<dbReference type="PANTHER" id="PTHR22991">
    <property type="entry name" value="PROTEIN CBG13490"/>
    <property type="match status" value="1"/>
</dbReference>
<dbReference type="PANTHER" id="PTHR22991:SF40">
    <property type="entry name" value="PROTEIN CBG13490"/>
    <property type="match status" value="1"/>
</dbReference>
<dbReference type="PROSITE" id="PS50041">
    <property type="entry name" value="C_TYPE_LECTIN_2"/>
    <property type="match status" value="2"/>
</dbReference>
<evidence type="ECO:0000259" key="4">
    <source>
        <dbReference type="PROSITE" id="PS01180"/>
    </source>
</evidence>
<dbReference type="InterPro" id="IPR050976">
    <property type="entry name" value="Snaclec"/>
</dbReference>
<feature type="chain" id="PRO_5040314919" description="CUB domain-containing protein" evidence="3">
    <location>
        <begin position="20"/>
        <end position="511"/>
    </location>
</feature>
<feature type="domain" description="CUB" evidence="4">
    <location>
        <begin position="404"/>
        <end position="508"/>
    </location>
</feature>
<reference evidence="6" key="1">
    <citation type="submission" date="2022-11" db="EMBL/GenBank/DDBJ databases">
        <authorList>
            <person name="Kikuchi T."/>
        </authorList>
    </citation>
    <scope>NUCLEOTIDE SEQUENCE</scope>
    <source>
        <strain evidence="6">PS1010</strain>
    </source>
</reference>
<evidence type="ECO:0000256" key="1">
    <source>
        <dbReference type="ARBA" id="ARBA00023157"/>
    </source>
</evidence>
<keyword evidence="1" id="KW-1015">Disulfide bond</keyword>